<gene>
    <name evidence="8" type="ORF">GXW74_08855</name>
</gene>
<accession>A0A9X9XA58</accession>
<dbReference type="CDD" id="cd08232">
    <property type="entry name" value="idonate-5-DH"/>
    <property type="match status" value="1"/>
</dbReference>
<evidence type="ECO:0000313" key="9">
    <source>
        <dbReference type="Proteomes" id="UP001138709"/>
    </source>
</evidence>
<dbReference type="Pfam" id="PF00107">
    <property type="entry name" value="ADH_zinc_N"/>
    <property type="match status" value="1"/>
</dbReference>
<dbReference type="GO" id="GO:0016616">
    <property type="term" value="F:oxidoreductase activity, acting on the CH-OH group of donors, NAD or NADP as acceptor"/>
    <property type="evidence" value="ECO:0007669"/>
    <property type="project" value="UniProtKB-ARBA"/>
</dbReference>
<keyword evidence="3 6" id="KW-0479">Metal-binding</keyword>
<comment type="caution">
    <text evidence="8">The sequence shown here is derived from an EMBL/GenBank/DDBJ whole genome shotgun (WGS) entry which is preliminary data.</text>
</comment>
<comment type="similarity">
    <text evidence="2 6">Belongs to the zinc-containing alcohol dehydrogenase family.</text>
</comment>
<evidence type="ECO:0000256" key="3">
    <source>
        <dbReference type="ARBA" id="ARBA00022723"/>
    </source>
</evidence>
<dbReference type="PROSITE" id="PS00059">
    <property type="entry name" value="ADH_ZINC"/>
    <property type="match status" value="1"/>
</dbReference>
<dbReference type="InterPro" id="IPR002328">
    <property type="entry name" value="ADH_Zn_CS"/>
</dbReference>
<dbReference type="InterPro" id="IPR013154">
    <property type="entry name" value="ADH-like_N"/>
</dbReference>
<protein>
    <submittedName>
        <fullName evidence="8">L-idonate 5-dehydrogenase</fullName>
    </submittedName>
</protein>
<proteinExistence type="inferred from homology"/>
<dbReference type="EMBL" id="JAAEDL010000007">
    <property type="protein sequence ID" value="MBR0680594.1"/>
    <property type="molecule type" value="Genomic_DNA"/>
</dbReference>
<organism evidence="8 9">
    <name type="scientific">Neoroseomonas eburnea</name>
    <dbReference type="NCBI Taxonomy" id="1346889"/>
    <lineage>
        <taxon>Bacteria</taxon>
        <taxon>Pseudomonadati</taxon>
        <taxon>Pseudomonadota</taxon>
        <taxon>Alphaproteobacteria</taxon>
        <taxon>Acetobacterales</taxon>
        <taxon>Acetobacteraceae</taxon>
        <taxon>Neoroseomonas</taxon>
    </lineage>
</organism>
<dbReference type="Gene3D" id="3.90.180.10">
    <property type="entry name" value="Medium-chain alcohol dehydrogenases, catalytic domain"/>
    <property type="match status" value="1"/>
</dbReference>
<evidence type="ECO:0000256" key="1">
    <source>
        <dbReference type="ARBA" id="ARBA00001947"/>
    </source>
</evidence>
<dbReference type="SUPFAM" id="SSF50129">
    <property type="entry name" value="GroES-like"/>
    <property type="match status" value="1"/>
</dbReference>
<evidence type="ECO:0000259" key="7">
    <source>
        <dbReference type="SMART" id="SM00829"/>
    </source>
</evidence>
<evidence type="ECO:0000256" key="6">
    <source>
        <dbReference type="RuleBase" id="RU361277"/>
    </source>
</evidence>
<dbReference type="InterPro" id="IPR036291">
    <property type="entry name" value="NAD(P)-bd_dom_sf"/>
</dbReference>
<evidence type="ECO:0000256" key="2">
    <source>
        <dbReference type="ARBA" id="ARBA00008072"/>
    </source>
</evidence>
<name>A0A9X9XA58_9PROT</name>
<dbReference type="SMART" id="SM00829">
    <property type="entry name" value="PKS_ER"/>
    <property type="match status" value="1"/>
</dbReference>
<keyword evidence="4 6" id="KW-0862">Zinc</keyword>
<dbReference type="Pfam" id="PF08240">
    <property type="entry name" value="ADH_N"/>
    <property type="match status" value="1"/>
</dbReference>
<dbReference type="Gene3D" id="3.40.50.720">
    <property type="entry name" value="NAD(P)-binding Rossmann-like Domain"/>
    <property type="match status" value="1"/>
</dbReference>
<evidence type="ECO:0000256" key="5">
    <source>
        <dbReference type="ARBA" id="ARBA00023002"/>
    </source>
</evidence>
<dbReference type="Proteomes" id="UP001138709">
    <property type="component" value="Unassembled WGS sequence"/>
</dbReference>
<dbReference type="InterPro" id="IPR020843">
    <property type="entry name" value="ER"/>
</dbReference>
<dbReference type="GO" id="GO:0008270">
    <property type="term" value="F:zinc ion binding"/>
    <property type="evidence" value="ECO:0007669"/>
    <property type="project" value="InterPro"/>
</dbReference>
<dbReference type="PANTHER" id="PTHR43161:SF9">
    <property type="entry name" value="SORBITOL DEHYDROGENASE"/>
    <property type="match status" value="1"/>
</dbReference>
<evidence type="ECO:0000256" key="4">
    <source>
        <dbReference type="ARBA" id="ARBA00022833"/>
    </source>
</evidence>
<dbReference type="PANTHER" id="PTHR43161">
    <property type="entry name" value="SORBITOL DEHYDROGENASE"/>
    <property type="match status" value="1"/>
</dbReference>
<dbReference type="SUPFAM" id="SSF51735">
    <property type="entry name" value="NAD(P)-binding Rossmann-fold domains"/>
    <property type="match status" value="1"/>
</dbReference>
<reference evidence="8" key="2">
    <citation type="journal article" date="2021" name="Syst. Appl. Microbiol.">
        <title>Roseomonas hellenica sp. nov., isolated from roots of wild-growing Alkanna tinctoria.</title>
        <authorList>
            <person name="Rat A."/>
            <person name="Naranjo H.D."/>
            <person name="Lebbe L."/>
            <person name="Cnockaert M."/>
            <person name="Krigas N."/>
            <person name="Grigoriadou K."/>
            <person name="Maloupa E."/>
            <person name="Willems A."/>
        </authorList>
    </citation>
    <scope>NUCLEOTIDE SEQUENCE</scope>
    <source>
        <strain evidence="8">LMG 31228</strain>
    </source>
</reference>
<sequence>MRAVVIHPPHDLRVEDRAVADPGPGQVRVAVRAGGICGSDLHYYQHGGFGTVRVKHPMVLGHEVAGLVDAVGAGVTGIAPGQAVAVNPSLPCGACLYCQAGEQQHCLEMRFYGSAMRDPHVDGGFREALVCEAAQAVPLPEGLDIATAAFAEPLSVCLHAVRQAGPLLGRRVLVTGAGPIGALTIAAARLAGAREIVATDLSAAPEGVARRMGADRFVAVGGAAGALAPYAARKGWFDVAFEASGSPAALLGILPVLRPRGTIVQIGVGGDAAVPLSVLAAKEITWRGTFRFHEEFALAVEMLARRAVDVAPLLTAQFPVERARDAFDLAADRSRAMKVQLSF</sequence>
<dbReference type="RefSeq" id="WP_211846127.1">
    <property type="nucleotide sequence ID" value="NZ_JAAEDL010000007.1"/>
</dbReference>
<dbReference type="InterPro" id="IPR011032">
    <property type="entry name" value="GroES-like_sf"/>
</dbReference>
<keyword evidence="9" id="KW-1185">Reference proteome</keyword>
<comment type="cofactor">
    <cofactor evidence="1 6">
        <name>Zn(2+)</name>
        <dbReference type="ChEBI" id="CHEBI:29105"/>
    </cofactor>
</comment>
<evidence type="ECO:0000313" key="8">
    <source>
        <dbReference type="EMBL" id="MBR0680594.1"/>
    </source>
</evidence>
<feature type="domain" description="Enoyl reductase (ER)" evidence="7">
    <location>
        <begin position="7"/>
        <end position="341"/>
    </location>
</feature>
<reference evidence="8" key="1">
    <citation type="submission" date="2020-01" db="EMBL/GenBank/DDBJ databases">
        <authorList>
            <person name="Rat A."/>
        </authorList>
    </citation>
    <scope>NUCLEOTIDE SEQUENCE</scope>
    <source>
        <strain evidence="8">LMG 31228</strain>
    </source>
</reference>
<dbReference type="AlphaFoldDB" id="A0A9X9XA58"/>
<keyword evidence="5" id="KW-0560">Oxidoreductase</keyword>
<dbReference type="InterPro" id="IPR013149">
    <property type="entry name" value="ADH-like_C"/>
</dbReference>